<dbReference type="RefSeq" id="WP_212495209.1">
    <property type="nucleotide sequence ID" value="NZ_JAFCJH010000069.1"/>
</dbReference>
<gene>
    <name evidence="2" type="ORF">JQ615_37465</name>
</gene>
<dbReference type="InterPro" id="IPR051918">
    <property type="entry name" value="STPP_CPPED1"/>
</dbReference>
<dbReference type="PANTHER" id="PTHR43143:SF1">
    <property type="entry name" value="SERINE_THREONINE-PROTEIN PHOSPHATASE CPPED1"/>
    <property type="match status" value="1"/>
</dbReference>
<dbReference type="SUPFAM" id="SSF56300">
    <property type="entry name" value="Metallo-dependent phosphatases"/>
    <property type="match status" value="1"/>
</dbReference>
<keyword evidence="3" id="KW-1185">Reference proteome</keyword>
<reference evidence="3" key="1">
    <citation type="journal article" date="2021" name="ISME J.">
        <title>Evolutionary origin and ecological implication of a unique nif island in free-living Bradyrhizobium lineages.</title>
        <authorList>
            <person name="Tao J."/>
        </authorList>
    </citation>
    <scope>NUCLEOTIDE SEQUENCE [LARGE SCALE GENOMIC DNA]</scope>
    <source>
        <strain evidence="3">SZCCT0434</strain>
    </source>
</reference>
<name>A0ABS5FW55_9BRAD</name>
<sequence length="318" mass="35165">MAMHHLVPNPNAAPASRFAKTRRPFLEPISNPKNNPHFEKPPFTNNVNLTLPLRVVVPDVAVAAATAKKLVFHVIGDSGGIHGDDVQVAVAEAMEDQIKSAKGADQPSFLYHVGDVVYFNGQSELYGAQFYEPYQYYPAPIFAIPGNHDGDTRVRRDDPPDTEPSLFGFTENFCAPQAHQIGAYRATMTQPYVYWTLDAALVTIIGLYSNVEGTLDARGAFEQQRWLEEQLSSLKSDDRFIVVAVHHPPYFAGQDAWRLSGHRSGARSSDGAYGCDSPCRGIGSCPQHAALHATVQQPSNPLCDRRSRWICQYRPSRS</sequence>
<dbReference type="InterPro" id="IPR004843">
    <property type="entry name" value="Calcineurin-like_PHP"/>
</dbReference>
<organism evidence="2 3">
    <name type="scientific">Bradyrhizobium jicamae</name>
    <dbReference type="NCBI Taxonomy" id="280332"/>
    <lineage>
        <taxon>Bacteria</taxon>
        <taxon>Pseudomonadati</taxon>
        <taxon>Pseudomonadota</taxon>
        <taxon>Alphaproteobacteria</taxon>
        <taxon>Hyphomicrobiales</taxon>
        <taxon>Nitrobacteraceae</taxon>
        <taxon>Bradyrhizobium</taxon>
    </lineage>
</organism>
<evidence type="ECO:0000313" key="3">
    <source>
        <dbReference type="Proteomes" id="UP001315278"/>
    </source>
</evidence>
<dbReference type="Gene3D" id="3.60.21.10">
    <property type="match status" value="1"/>
</dbReference>
<comment type="caution">
    <text evidence="2">The sequence shown here is derived from an EMBL/GenBank/DDBJ whole genome shotgun (WGS) entry which is preliminary data.</text>
</comment>
<dbReference type="Pfam" id="PF00149">
    <property type="entry name" value="Metallophos"/>
    <property type="match status" value="1"/>
</dbReference>
<dbReference type="EMBL" id="JAFCJH010000069">
    <property type="protein sequence ID" value="MBR0801065.1"/>
    <property type="molecule type" value="Genomic_DNA"/>
</dbReference>
<dbReference type="PANTHER" id="PTHR43143">
    <property type="entry name" value="METALLOPHOSPHOESTERASE, CALCINEURIN SUPERFAMILY"/>
    <property type="match status" value="1"/>
</dbReference>
<feature type="domain" description="Calcineurin-like phosphoesterase" evidence="1">
    <location>
        <begin position="73"/>
        <end position="256"/>
    </location>
</feature>
<accession>A0ABS5FW55</accession>
<dbReference type="Proteomes" id="UP001315278">
    <property type="component" value="Unassembled WGS sequence"/>
</dbReference>
<proteinExistence type="predicted"/>
<protein>
    <submittedName>
        <fullName evidence="2">Metallophosphoesterase</fullName>
    </submittedName>
</protein>
<evidence type="ECO:0000313" key="2">
    <source>
        <dbReference type="EMBL" id="MBR0801065.1"/>
    </source>
</evidence>
<evidence type="ECO:0000259" key="1">
    <source>
        <dbReference type="Pfam" id="PF00149"/>
    </source>
</evidence>
<dbReference type="InterPro" id="IPR029052">
    <property type="entry name" value="Metallo-depent_PP-like"/>
</dbReference>